<reference evidence="2 3" key="1">
    <citation type="submission" date="2024-11" db="EMBL/GenBank/DDBJ databases">
        <title>Adaptive evolution of stress response genes in parasites aligns with host niche diversity.</title>
        <authorList>
            <person name="Hahn C."/>
            <person name="Resl P."/>
        </authorList>
    </citation>
    <scope>NUCLEOTIDE SEQUENCE [LARGE SCALE GENOMIC DNA]</scope>
    <source>
        <strain evidence="2">EGGRZ-B1_66</strain>
        <tissue evidence="2">Body</tissue>
    </source>
</reference>
<dbReference type="InterPro" id="IPR036116">
    <property type="entry name" value="FN3_sf"/>
</dbReference>
<keyword evidence="3" id="KW-1185">Reference proteome</keyword>
<evidence type="ECO:0000259" key="1">
    <source>
        <dbReference type="PROSITE" id="PS50853"/>
    </source>
</evidence>
<dbReference type="AlphaFoldDB" id="A0ABD2PYE1"/>
<protein>
    <recommendedName>
        <fullName evidence="1">Fibronectin type-III domain-containing protein</fullName>
    </recommendedName>
</protein>
<proteinExistence type="predicted"/>
<gene>
    <name evidence="2" type="ORF">Ciccas_008968</name>
</gene>
<accession>A0ABD2PYE1</accession>
<dbReference type="SMART" id="SM00060">
    <property type="entry name" value="FN3"/>
    <property type="match status" value="2"/>
</dbReference>
<organism evidence="2 3">
    <name type="scientific">Cichlidogyrus casuarinus</name>
    <dbReference type="NCBI Taxonomy" id="1844966"/>
    <lineage>
        <taxon>Eukaryota</taxon>
        <taxon>Metazoa</taxon>
        <taxon>Spiralia</taxon>
        <taxon>Lophotrochozoa</taxon>
        <taxon>Platyhelminthes</taxon>
        <taxon>Monogenea</taxon>
        <taxon>Monopisthocotylea</taxon>
        <taxon>Dactylogyridea</taxon>
        <taxon>Ancyrocephalidae</taxon>
        <taxon>Cichlidogyrus</taxon>
    </lineage>
</organism>
<dbReference type="Proteomes" id="UP001626550">
    <property type="component" value="Unassembled WGS sequence"/>
</dbReference>
<dbReference type="Gene3D" id="2.60.40.10">
    <property type="entry name" value="Immunoglobulins"/>
    <property type="match status" value="1"/>
</dbReference>
<dbReference type="SUPFAM" id="SSF49265">
    <property type="entry name" value="Fibronectin type III"/>
    <property type="match status" value="2"/>
</dbReference>
<name>A0ABD2PYE1_9PLAT</name>
<dbReference type="InterPro" id="IPR003961">
    <property type="entry name" value="FN3_dom"/>
</dbReference>
<dbReference type="EMBL" id="JBJKFK010001700">
    <property type="protein sequence ID" value="KAL3312440.1"/>
    <property type="molecule type" value="Genomic_DNA"/>
</dbReference>
<dbReference type="PROSITE" id="PS50853">
    <property type="entry name" value="FN3"/>
    <property type="match status" value="1"/>
</dbReference>
<evidence type="ECO:0000313" key="2">
    <source>
        <dbReference type="EMBL" id="KAL3312440.1"/>
    </source>
</evidence>
<sequence>MVSFTRNFLILAPKFSPIQSYSYRALDDGRLMVKAKKTSTSYLQAKHTYQTFLECSAENGAKGDIYEDLGEISVDSLLKTPADSYCKGNSLTNGIIPSIILYNPIGPALLPDPTSVKISSSAPGQVYVEFKAPTIETCDAFMYKIDLYEVAVPEILLRSFYTTATEFYLTDVAVGTAANKVTAKVMAVSKNFHTRSSAKVSVAVDSTVQLNTDATIVIPSPPKLISVNVIPDEGLQLTWMLPTDNPELIAKFEVLINDLDQSIISAYTTPDATSTAIHINFPFKYCSTYAVFMRSIKKDAPEKKIVSPMSSSFFIAPITSKNNEPVLSIALTRPEWNSTSLNILISDPYESFRQNDCEIFQYSIQLYTVGKIPLVTVYSTLQSSKSTSILGYSIFLVLTVERLPLTDVYQASVTVLGLNKGTSSDSITSNLVDMSIGDRPTVPTNLTIYSVSSDRALISWEASTVKAPSWVNTYTIGLQPVPSGVPISYSINGTSQTILSLFACTTYSATVEAFSGTNTGVSIGSGSSKPVTFITTIESANAPNSVYLKPLGPTQLLLTIEDRGYTFAGLSPSTNYSASVFTQYSASSASAAVRSNTVTTTSTKQSPPESKSWAVLTVKINKTDGTEQIFNPSMALRDSAPYLRTQEQFCALAQLALRNSDSGLNVDNCQLVNISPGSVVTTGNLTLSSVSSISPVTIDPDELKHRMTLGSSLTPPIAIFSVGAALNMQSLEVRQVSANGLFPFSS</sequence>
<comment type="caution">
    <text evidence="2">The sequence shown here is derived from an EMBL/GenBank/DDBJ whole genome shotgun (WGS) entry which is preliminary data.</text>
</comment>
<dbReference type="InterPro" id="IPR013783">
    <property type="entry name" value="Ig-like_fold"/>
</dbReference>
<evidence type="ECO:0000313" key="3">
    <source>
        <dbReference type="Proteomes" id="UP001626550"/>
    </source>
</evidence>
<feature type="domain" description="Fibronectin type-III" evidence="1">
    <location>
        <begin position="442"/>
        <end position="539"/>
    </location>
</feature>
<dbReference type="CDD" id="cd00063">
    <property type="entry name" value="FN3"/>
    <property type="match status" value="2"/>
</dbReference>